<evidence type="ECO:0000313" key="10">
    <source>
        <dbReference type="EMBL" id="KAL2797069.1"/>
    </source>
</evidence>
<dbReference type="InterPro" id="IPR051334">
    <property type="entry name" value="SRPK"/>
</dbReference>
<dbReference type="Gene3D" id="3.30.200.20">
    <property type="entry name" value="Phosphorylase Kinase, domain 1"/>
    <property type="match status" value="1"/>
</dbReference>
<dbReference type="Pfam" id="PF00069">
    <property type="entry name" value="Pkinase"/>
    <property type="match status" value="1"/>
</dbReference>
<evidence type="ECO:0000313" key="11">
    <source>
        <dbReference type="Proteomes" id="UP001610563"/>
    </source>
</evidence>
<dbReference type="PANTHER" id="PTHR47634">
    <property type="entry name" value="PROTEIN KINASE DOMAIN-CONTAINING PROTEIN-RELATED"/>
    <property type="match status" value="1"/>
</dbReference>
<dbReference type="InterPro" id="IPR011009">
    <property type="entry name" value="Kinase-like_dom_sf"/>
</dbReference>
<protein>
    <recommendedName>
        <fullName evidence="1">non-specific serine/threonine protein kinase</fullName>
        <ecNumber evidence="1">2.7.11.1</ecNumber>
    </recommendedName>
</protein>
<keyword evidence="4" id="KW-0547">Nucleotide-binding</keyword>
<keyword evidence="3" id="KW-0808">Transferase</keyword>
<dbReference type="EC" id="2.7.11.1" evidence="1"/>
<evidence type="ECO:0000256" key="1">
    <source>
        <dbReference type="ARBA" id="ARBA00012513"/>
    </source>
</evidence>
<organism evidence="10 11">
    <name type="scientific">Aspergillus keveii</name>
    <dbReference type="NCBI Taxonomy" id="714993"/>
    <lineage>
        <taxon>Eukaryota</taxon>
        <taxon>Fungi</taxon>
        <taxon>Dikarya</taxon>
        <taxon>Ascomycota</taxon>
        <taxon>Pezizomycotina</taxon>
        <taxon>Eurotiomycetes</taxon>
        <taxon>Eurotiomycetidae</taxon>
        <taxon>Eurotiales</taxon>
        <taxon>Aspergillaceae</taxon>
        <taxon>Aspergillus</taxon>
        <taxon>Aspergillus subgen. Nidulantes</taxon>
    </lineage>
</organism>
<keyword evidence="2" id="KW-0723">Serine/threonine-protein kinase</keyword>
<evidence type="ECO:0000256" key="7">
    <source>
        <dbReference type="ARBA" id="ARBA00047899"/>
    </source>
</evidence>
<evidence type="ECO:0000256" key="8">
    <source>
        <dbReference type="ARBA" id="ARBA00048679"/>
    </source>
</evidence>
<name>A0ABR4GEL3_9EURO</name>
<dbReference type="InterPro" id="IPR000719">
    <property type="entry name" value="Prot_kinase_dom"/>
</dbReference>
<reference evidence="10 11" key="1">
    <citation type="submission" date="2024-07" db="EMBL/GenBank/DDBJ databases">
        <title>Section-level genome sequencing and comparative genomics of Aspergillus sections Usti and Cavernicolus.</title>
        <authorList>
            <consortium name="Lawrence Berkeley National Laboratory"/>
            <person name="Nybo J.L."/>
            <person name="Vesth T.C."/>
            <person name="Theobald S."/>
            <person name="Frisvad J.C."/>
            <person name="Larsen T.O."/>
            <person name="Kjaerboelling I."/>
            <person name="Rothschild-Mancinelli K."/>
            <person name="Lyhne E.K."/>
            <person name="Kogle M.E."/>
            <person name="Barry K."/>
            <person name="Clum A."/>
            <person name="Na H."/>
            <person name="Ledsgaard L."/>
            <person name="Lin J."/>
            <person name="Lipzen A."/>
            <person name="Kuo A."/>
            <person name="Riley R."/>
            <person name="Mondo S."/>
            <person name="Labutti K."/>
            <person name="Haridas S."/>
            <person name="Pangalinan J."/>
            <person name="Salamov A.A."/>
            <person name="Simmons B.A."/>
            <person name="Magnuson J.K."/>
            <person name="Chen J."/>
            <person name="Drula E."/>
            <person name="Henrissat B."/>
            <person name="Wiebenga A."/>
            <person name="Lubbers R.J."/>
            <person name="Gomes A.C."/>
            <person name="Makela M.R."/>
            <person name="Stajich J."/>
            <person name="Grigoriev I.V."/>
            <person name="Mortensen U.H."/>
            <person name="De Vries R.P."/>
            <person name="Baker S.E."/>
            <person name="Andersen M.R."/>
        </authorList>
    </citation>
    <scope>NUCLEOTIDE SEQUENCE [LARGE SCALE GENOMIC DNA]</scope>
    <source>
        <strain evidence="10 11">CBS 209.92</strain>
    </source>
</reference>
<evidence type="ECO:0000256" key="2">
    <source>
        <dbReference type="ARBA" id="ARBA00022527"/>
    </source>
</evidence>
<keyword evidence="5" id="KW-0418">Kinase</keyword>
<evidence type="ECO:0000256" key="4">
    <source>
        <dbReference type="ARBA" id="ARBA00022741"/>
    </source>
</evidence>
<gene>
    <name evidence="10" type="ORF">BJX66DRAFT_323518</name>
</gene>
<sequence>MASRMEPSKVKYQSVEDVERLDFYVPGGYHPDKHNNGRLVALKISTAESADRTPELEILSQLTKAETSLPGKAVVQSLLDSFRFSGPNGTHRCLVTDVERINLNEVKDYPYHRLLQLPVARAIAAQLVLGVQFIHSQGIVHGDLHPGNILLQLPPDMRNMALTQLHAKTHEPAKELVVREDGKPLDPGVPPEVVIPLWLGIDSDKVTLAEAPIRIADLGEAFNPSETKQYTAHAPLLLAPPESRFAEEGNLNDALTFPSDIWTLACTVWEIFGYGPPFEAFFVSLDKVTLEQELRQWHGNTHRDCDTRFSWCIREPREKHNLEFFTTEEDAAFRAMMKLMLVLEPSRRATIDE</sequence>
<dbReference type="SMART" id="SM00220">
    <property type="entry name" value="S_TKc"/>
    <property type="match status" value="1"/>
</dbReference>
<evidence type="ECO:0000256" key="6">
    <source>
        <dbReference type="ARBA" id="ARBA00022840"/>
    </source>
</evidence>
<evidence type="ECO:0000259" key="9">
    <source>
        <dbReference type="PROSITE" id="PS50011"/>
    </source>
</evidence>
<dbReference type="SUPFAM" id="SSF56112">
    <property type="entry name" value="Protein kinase-like (PK-like)"/>
    <property type="match status" value="1"/>
</dbReference>
<comment type="catalytic activity">
    <reaction evidence="7">
        <text>L-threonyl-[protein] + ATP = O-phospho-L-threonyl-[protein] + ADP + H(+)</text>
        <dbReference type="Rhea" id="RHEA:46608"/>
        <dbReference type="Rhea" id="RHEA-COMP:11060"/>
        <dbReference type="Rhea" id="RHEA-COMP:11605"/>
        <dbReference type="ChEBI" id="CHEBI:15378"/>
        <dbReference type="ChEBI" id="CHEBI:30013"/>
        <dbReference type="ChEBI" id="CHEBI:30616"/>
        <dbReference type="ChEBI" id="CHEBI:61977"/>
        <dbReference type="ChEBI" id="CHEBI:456216"/>
        <dbReference type="EC" id="2.7.11.1"/>
    </reaction>
</comment>
<dbReference type="Proteomes" id="UP001610563">
    <property type="component" value="Unassembled WGS sequence"/>
</dbReference>
<comment type="caution">
    <text evidence="10">The sequence shown here is derived from an EMBL/GenBank/DDBJ whole genome shotgun (WGS) entry which is preliminary data.</text>
</comment>
<dbReference type="PANTHER" id="PTHR47634:SF9">
    <property type="entry name" value="PROTEIN KINASE DOMAIN-CONTAINING PROTEIN-RELATED"/>
    <property type="match status" value="1"/>
</dbReference>
<evidence type="ECO:0000256" key="5">
    <source>
        <dbReference type="ARBA" id="ARBA00022777"/>
    </source>
</evidence>
<accession>A0ABR4GEL3</accession>
<dbReference type="Gene3D" id="1.10.510.10">
    <property type="entry name" value="Transferase(Phosphotransferase) domain 1"/>
    <property type="match status" value="1"/>
</dbReference>
<keyword evidence="6" id="KW-0067">ATP-binding</keyword>
<feature type="domain" description="Protein kinase" evidence="9">
    <location>
        <begin position="1"/>
        <end position="353"/>
    </location>
</feature>
<dbReference type="EMBL" id="JBFTWV010000021">
    <property type="protein sequence ID" value="KAL2797069.1"/>
    <property type="molecule type" value="Genomic_DNA"/>
</dbReference>
<proteinExistence type="predicted"/>
<evidence type="ECO:0000256" key="3">
    <source>
        <dbReference type="ARBA" id="ARBA00022679"/>
    </source>
</evidence>
<dbReference type="PROSITE" id="PS50011">
    <property type="entry name" value="PROTEIN_KINASE_DOM"/>
    <property type="match status" value="1"/>
</dbReference>
<comment type="catalytic activity">
    <reaction evidence="8">
        <text>L-seryl-[protein] + ATP = O-phospho-L-seryl-[protein] + ADP + H(+)</text>
        <dbReference type="Rhea" id="RHEA:17989"/>
        <dbReference type="Rhea" id="RHEA-COMP:9863"/>
        <dbReference type="Rhea" id="RHEA-COMP:11604"/>
        <dbReference type="ChEBI" id="CHEBI:15378"/>
        <dbReference type="ChEBI" id="CHEBI:29999"/>
        <dbReference type="ChEBI" id="CHEBI:30616"/>
        <dbReference type="ChEBI" id="CHEBI:83421"/>
        <dbReference type="ChEBI" id="CHEBI:456216"/>
        <dbReference type="EC" id="2.7.11.1"/>
    </reaction>
</comment>
<keyword evidence="11" id="KW-1185">Reference proteome</keyword>